<organism evidence="2 3">
    <name type="scientific">Microlunatus ginsengisoli</name>
    <dbReference type="NCBI Taxonomy" id="363863"/>
    <lineage>
        <taxon>Bacteria</taxon>
        <taxon>Bacillati</taxon>
        <taxon>Actinomycetota</taxon>
        <taxon>Actinomycetes</taxon>
        <taxon>Propionibacteriales</taxon>
        <taxon>Propionibacteriaceae</taxon>
        <taxon>Microlunatus</taxon>
    </lineage>
</organism>
<dbReference type="Proteomes" id="UP001501490">
    <property type="component" value="Unassembled WGS sequence"/>
</dbReference>
<dbReference type="InterPro" id="IPR023393">
    <property type="entry name" value="START-like_dom_sf"/>
</dbReference>
<dbReference type="Pfam" id="PF10604">
    <property type="entry name" value="Polyketide_cyc2"/>
    <property type="match status" value="1"/>
</dbReference>
<feature type="domain" description="Coenzyme Q-binding protein COQ10 START" evidence="1">
    <location>
        <begin position="170"/>
        <end position="263"/>
    </location>
</feature>
<dbReference type="EMBL" id="BAABAB010000029">
    <property type="protein sequence ID" value="GAA3632204.1"/>
    <property type="molecule type" value="Genomic_DNA"/>
</dbReference>
<dbReference type="CDD" id="cd08861">
    <property type="entry name" value="OtcD1_ARO-CYC_like"/>
    <property type="match status" value="2"/>
</dbReference>
<name>A0ABP7AHH8_9ACTN</name>
<evidence type="ECO:0000259" key="1">
    <source>
        <dbReference type="Pfam" id="PF03364"/>
    </source>
</evidence>
<dbReference type="Gene3D" id="3.30.530.20">
    <property type="match status" value="2"/>
</dbReference>
<comment type="caution">
    <text evidence="2">The sequence shown here is derived from an EMBL/GenBank/DDBJ whole genome shotgun (WGS) entry which is preliminary data.</text>
</comment>
<keyword evidence="3" id="KW-1185">Reference proteome</keyword>
<reference evidence="3" key="1">
    <citation type="journal article" date="2019" name="Int. J. Syst. Evol. Microbiol.">
        <title>The Global Catalogue of Microorganisms (GCM) 10K type strain sequencing project: providing services to taxonomists for standard genome sequencing and annotation.</title>
        <authorList>
            <consortium name="The Broad Institute Genomics Platform"/>
            <consortium name="The Broad Institute Genome Sequencing Center for Infectious Disease"/>
            <person name="Wu L."/>
            <person name="Ma J."/>
        </authorList>
    </citation>
    <scope>NUCLEOTIDE SEQUENCE [LARGE SCALE GENOMIC DNA]</scope>
    <source>
        <strain evidence="3">JCM 16929</strain>
    </source>
</reference>
<dbReference type="Pfam" id="PF03364">
    <property type="entry name" value="Polyketide_cyc"/>
    <property type="match status" value="1"/>
</dbReference>
<protein>
    <recommendedName>
        <fullName evidence="1">Coenzyme Q-binding protein COQ10 START domain-containing protein</fullName>
    </recommendedName>
</protein>
<dbReference type="SUPFAM" id="SSF55961">
    <property type="entry name" value="Bet v1-like"/>
    <property type="match status" value="2"/>
</dbReference>
<proteinExistence type="predicted"/>
<dbReference type="InterPro" id="IPR019587">
    <property type="entry name" value="Polyketide_cyclase/dehydratase"/>
</dbReference>
<sequence length="315" mass="35307">MSTAVEHRTVHDIQIAAPAAVVYEIIADATHWPVYFPPTVHVLRTELDEWTERLQLWATGAGVVRAWSSIRTLDADQRCISFHREFSVPPVKSMLGKWLIEPRGDAAVRLVLIHDFEAVDDDPANIAWITRATDENSLAEMGNIKKLAESWDTIGERELAFDDVVRVRGSAEHVYEFLHDCGAWPDRLPHVAELDLREEDDGALQLMSMWSLAKDGSRHLTVSARVCFPAERIVYKQTLTPEMIDAHAGEWTVEPAGDDVLVRSRHRVLLSERALGFVPAAGDTWASTRDFVERSIKGNSAVTLAHAKAYAEQRA</sequence>
<evidence type="ECO:0000313" key="3">
    <source>
        <dbReference type="Proteomes" id="UP001501490"/>
    </source>
</evidence>
<evidence type="ECO:0000313" key="2">
    <source>
        <dbReference type="EMBL" id="GAA3632204.1"/>
    </source>
</evidence>
<dbReference type="RefSeq" id="WP_344807588.1">
    <property type="nucleotide sequence ID" value="NZ_BAABAB010000029.1"/>
</dbReference>
<gene>
    <name evidence="2" type="ORF">GCM10022236_38420</name>
</gene>
<accession>A0ABP7AHH8</accession>
<dbReference type="InterPro" id="IPR005031">
    <property type="entry name" value="COQ10_START"/>
</dbReference>